<dbReference type="Pfam" id="PF04762">
    <property type="entry name" value="Beta-prop_ELP1_1st"/>
    <property type="match status" value="1"/>
</dbReference>
<gene>
    <name evidence="12" type="ORF">GJ744_007331</name>
</gene>
<evidence type="ECO:0000259" key="8">
    <source>
        <dbReference type="Pfam" id="PF23797"/>
    </source>
</evidence>
<dbReference type="InterPro" id="IPR056165">
    <property type="entry name" value="Beta-prop_ELP1_2nd"/>
</dbReference>
<dbReference type="InterPro" id="IPR006849">
    <property type="entry name" value="Elp1"/>
</dbReference>
<dbReference type="PIRSF" id="PIRSF017233">
    <property type="entry name" value="IKAP"/>
    <property type="match status" value="1"/>
</dbReference>
<feature type="domain" description="ELP1 alpha-solenoid" evidence="10">
    <location>
        <begin position="709"/>
        <end position="924"/>
    </location>
</feature>
<dbReference type="GO" id="GO:0000049">
    <property type="term" value="F:tRNA binding"/>
    <property type="evidence" value="ECO:0007669"/>
    <property type="project" value="TreeGrafter"/>
</dbReference>
<dbReference type="InterPro" id="IPR056169">
    <property type="entry name" value="HB_ELP1"/>
</dbReference>
<feature type="domain" description="ELP1 N-terminal second beta-propeller" evidence="8">
    <location>
        <begin position="403"/>
        <end position="685"/>
    </location>
</feature>
<feature type="domain" description="ELP1 first N-terminal beta-propeller" evidence="7">
    <location>
        <begin position="2"/>
        <end position="364"/>
    </location>
</feature>
<evidence type="ECO:0000313" key="12">
    <source>
        <dbReference type="EMBL" id="KAF7509820.1"/>
    </source>
</evidence>
<comment type="caution">
    <text evidence="12">The sequence shown here is derived from an EMBL/GenBank/DDBJ whole genome shotgun (WGS) entry which is preliminary data.</text>
</comment>
<evidence type="ECO:0000259" key="9">
    <source>
        <dbReference type="Pfam" id="PF23878"/>
    </source>
</evidence>
<dbReference type="PANTHER" id="PTHR12747:SF0">
    <property type="entry name" value="ELONGATOR COMPLEX PROTEIN 1"/>
    <property type="match status" value="1"/>
</dbReference>
<feature type="region of interest" description="Disordered" evidence="6">
    <location>
        <begin position="1303"/>
        <end position="1346"/>
    </location>
</feature>
<protein>
    <recommendedName>
        <fullName evidence="5">Elongator complex protein 1</fullName>
    </recommendedName>
</protein>
<sequence length="1368" mass="151341">MHNLKNILLDETLIPDLIPDLSATAWDATDDSVICAFGPSDLSPTITLQRKNYTTCTEYSTWVPIASWDAPCSLPDLSSDEIICLQYFSDTAISCIILAGGDLVVVRENPQDDEEKVEIVGSVDAGIAAAAWAPDEELLAIVTRADTLILMTRDFEPVTDVALTAEDLKTSKHVSVGWGKKETQFQGKRAKALRDPTVPEIVDEGKLSVFDNGRTSLSWRGDGAFLAVNRVVLNSRRVIRIFTREGTIDSASEPVDGLECALSWRPVGNLLAGVQRVAGRLDVVFFERNGLRHGEFSLRLSKDEVDTWASEVSLSWNVDSTVLAVSFRDRVQLWTMGNYHYYLKQEILFGSEALTSPRPVTWHLEKPLRMCVASRGRILDTEYVFRVDRGSTTRPHDNGIVAVVDGRSLKLTPLKRAMLPPPMSFAEITTTRNIIDCSISLTGSRVAVLTTLGIEVYQWDLSPKPAAVLCKIASWCSKSAAETWSNARLKEILLQKEEVVSLLSYSIYREPTVTNYAIQESNESLVDMGDGLDLHDSNKNSLVHSILTDANHDFIWAQTATGLDCLNQWDLSLSAVHLLTEIVVFEGHGEHPNALDGYSLRNNNGTYRHTHIFSLSRKGQLFANDKLLARGCTSFVSTNAHLIFTTSLHLLKFVHLDSSDEYEVPGDTPEADERCRSIERGARLVTVIPSIYAVVLQMPRGNLETVYPRALVLAGIRQHLDDKDFKSAFLACQNHQVDMNIIYDYRPELFMSSIPLFIQQVRKVSRIDLFLSKLCEDDVSLTLYKDTLARRGGSEQRGDTSTHRTYAVTNGVGNNGVQDGKVNRICEAFLSCLRPLIAGHLQNIITAHVCKRPPDLVTALELVTSLRKSEPDKAEEAVSHLCFLSDVNRLYDTALALYDLPLSLLVAQQAQRDPREYMPFLQSLNALPPLRRNFRIDDHLRNHAKALTSLHALAAHEEIESYTIKHALYSQALKLYRYDSDHLATITRLHASYLNSRSNHLASAIASESLSDYALASSSYTKCSPPRWREALHCLSMAQPPPSPKQITTLASELSTALIDQQRDYRSASQIQTDYLHDIPTAARLLCRGSYFAEALRLLSLHNLTAQIPDVIDTALAEKSGEITELIADCRSQLAAQVPRIKELRVKKAEDPLAFFGGDAVFGEGEGEDVADNISLAPTDASTMGGQSLFTRYTGHKTTRFGGTVAASNASNVSRKTSRTRRREERKRARGKKGSVYEEEYLVGSVRRLIERVNGVHAEVSRLAEGLARRGLIMGMGERVEVVENAMRGIVDECERARGEVWGFGNGKGEEGGQGVGGGGGGQDEEKGDEMGEAGSSRPTGADGVFWDSQMEMQAGKGAPEVKIWKAF</sequence>
<feature type="region of interest" description="Disordered" evidence="6">
    <location>
        <begin position="1207"/>
        <end position="1233"/>
    </location>
</feature>
<dbReference type="GO" id="GO:0002926">
    <property type="term" value="P:tRNA wobble base 5-methoxycarbonylmethyl-2-thiouridinylation"/>
    <property type="evidence" value="ECO:0007669"/>
    <property type="project" value="TreeGrafter"/>
</dbReference>
<dbReference type="InterPro" id="IPR056167">
    <property type="entry name" value="A-sol_ELP1"/>
</dbReference>
<dbReference type="Proteomes" id="UP000606974">
    <property type="component" value="Unassembled WGS sequence"/>
</dbReference>
<dbReference type="UniPathway" id="UPA00988"/>
<keyword evidence="4" id="KW-0819">tRNA processing</keyword>
<keyword evidence="13" id="KW-1185">Reference proteome</keyword>
<comment type="function">
    <text evidence="5">Component of the elongator complex which is required for multiple tRNA modifications, including mcm5U (5-methoxycarbonylmethyl uridine), mcm5s2U (5-methoxycarbonylmethyl-2-thiouridine), and ncm5U (5-carbamoylmethyl uridine). The elongator complex catalyzes formation of carboxymethyluridine in the wobble base at position 34 in tRNAs.</text>
</comment>
<evidence type="ECO:0000256" key="4">
    <source>
        <dbReference type="ARBA" id="ARBA00022694"/>
    </source>
</evidence>
<dbReference type="GO" id="GO:0005634">
    <property type="term" value="C:nucleus"/>
    <property type="evidence" value="ECO:0007669"/>
    <property type="project" value="UniProtKB-SubCell"/>
</dbReference>
<dbReference type="SUPFAM" id="SSF69322">
    <property type="entry name" value="Tricorn protease domain 2"/>
    <property type="match status" value="1"/>
</dbReference>
<keyword evidence="3 5" id="KW-0963">Cytoplasm</keyword>
<evidence type="ECO:0000313" key="13">
    <source>
        <dbReference type="Proteomes" id="UP000606974"/>
    </source>
</evidence>
<dbReference type="GO" id="GO:0005829">
    <property type="term" value="C:cytosol"/>
    <property type="evidence" value="ECO:0007669"/>
    <property type="project" value="TreeGrafter"/>
</dbReference>
<reference evidence="12" key="1">
    <citation type="submission" date="2020-02" db="EMBL/GenBank/DDBJ databases">
        <authorList>
            <person name="Palmer J.M."/>
        </authorList>
    </citation>
    <scope>NUCLEOTIDE SEQUENCE</scope>
    <source>
        <strain evidence="12">EPUS1.4</strain>
        <tissue evidence="12">Thallus</tissue>
    </source>
</reference>
<organism evidence="12 13">
    <name type="scientific">Endocarpon pusillum</name>
    <dbReference type="NCBI Taxonomy" id="364733"/>
    <lineage>
        <taxon>Eukaryota</taxon>
        <taxon>Fungi</taxon>
        <taxon>Dikarya</taxon>
        <taxon>Ascomycota</taxon>
        <taxon>Pezizomycotina</taxon>
        <taxon>Eurotiomycetes</taxon>
        <taxon>Chaetothyriomycetidae</taxon>
        <taxon>Verrucariales</taxon>
        <taxon>Verrucariaceae</taxon>
        <taxon>Endocarpon</taxon>
    </lineage>
</organism>
<feature type="domain" description="ELP1 TPR" evidence="9">
    <location>
        <begin position="933"/>
        <end position="1097"/>
    </location>
</feature>
<comment type="pathway">
    <text evidence="1">tRNA modification; 5-methoxycarbonylmethyl-2-thiouridine-tRNA biosynthesis.</text>
</comment>
<feature type="domain" description="ELP1 three-helical bundle" evidence="11">
    <location>
        <begin position="1201"/>
        <end position="1267"/>
    </location>
</feature>
<evidence type="ECO:0000256" key="2">
    <source>
        <dbReference type="ARBA" id="ARBA00006086"/>
    </source>
</evidence>
<evidence type="ECO:0000259" key="7">
    <source>
        <dbReference type="Pfam" id="PF04762"/>
    </source>
</evidence>
<comment type="similarity">
    <text evidence="2 5">Belongs to the ELP1/IKA1 family.</text>
</comment>
<keyword evidence="5" id="KW-0539">Nucleus</keyword>
<dbReference type="EMBL" id="JAACFV010000036">
    <property type="protein sequence ID" value="KAF7509820.1"/>
    <property type="molecule type" value="Genomic_DNA"/>
</dbReference>
<name>A0A8H7AIP6_9EURO</name>
<comment type="subcellular location">
    <subcellularLocation>
        <location evidence="5">Cytoplasm</location>
    </subcellularLocation>
    <subcellularLocation>
        <location evidence="5">Nucleus</location>
    </subcellularLocation>
</comment>
<evidence type="ECO:0000256" key="5">
    <source>
        <dbReference type="PIRNR" id="PIRNR017233"/>
    </source>
</evidence>
<dbReference type="InterPro" id="IPR056164">
    <property type="entry name" value="Beta-prop_ELP1_1st"/>
</dbReference>
<dbReference type="OrthoDB" id="40048at2759"/>
<dbReference type="GO" id="GO:0033588">
    <property type="term" value="C:elongator holoenzyme complex"/>
    <property type="evidence" value="ECO:0007669"/>
    <property type="project" value="InterPro"/>
</dbReference>
<evidence type="ECO:0000256" key="1">
    <source>
        <dbReference type="ARBA" id="ARBA00005043"/>
    </source>
</evidence>
<evidence type="ECO:0000259" key="11">
    <source>
        <dbReference type="Pfam" id="PF23936"/>
    </source>
</evidence>
<dbReference type="PANTHER" id="PTHR12747">
    <property type="entry name" value="ELONGATOR COMPLEX PROTEIN 1"/>
    <property type="match status" value="1"/>
</dbReference>
<accession>A0A8H7AIP6</accession>
<dbReference type="Pfam" id="PF23936">
    <property type="entry name" value="HB_ELP1"/>
    <property type="match status" value="1"/>
</dbReference>
<evidence type="ECO:0000256" key="3">
    <source>
        <dbReference type="ARBA" id="ARBA00022490"/>
    </source>
</evidence>
<dbReference type="InterPro" id="IPR056166">
    <property type="entry name" value="TPR_ELP1"/>
</dbReference>
<dbReference type="Pfam" id="PF23797">
    <property type="entry name" value="Beta-prop_ELP1_2nd"/>
    <property type="match status" value="1"/>
</dbReference>
<proteinExistence type="inferred from homology"/>
<dbReference type="Pfam" id="PF23925">
    <property type="entry name" value="A-sol_ELP1"/>
    <property type="match status" value="1"/>
</dbReference>
<evidence type="ECO:0000256" key="6">
    <source>
        <dbReference type="SAM" id="MobiDB-lite"/>
    </source>
</evidence>
<feature type="compositionally biased region" description="Gly residues" evidence="6">
    <location>
        <begin position="1303"/>
        <end position="1322"/>
    </location>
</feature>
<evidence type="ECO:0000259" key="10">
    <source>
        <dbReference type="Pfam" id="PF23925"/>
    </source>
</evidence>
<dbReference type="Pfam" id="PF23878">
    <property type="entry name" value="TPR_ELP1"/>
    <property type="match status" value="1"/>
</dbReference>